<evidence type="ECO:0000313" key="2">
    <source>
        <dbReference type="RefSeq" id="XP_010481028.1"/>
    </source>
</evidence>
<dbReference type="InterPro" id="IPR012337">
    <property type="entry name" value="RNaseH-like_sf"/>
</dbReference>
<dbReference type="Proteomes" id="UP000694864">
    <property type="component" value="Chromosome 17"/>
</dbReference>
<reference evidence="2" key="2">
    <citation type="submission" date="2025-08" db="UniProtKB">
        <authorList>
            <consortium name="RefSeq"/>
        </authorList>
    </citation>
    <scope>IDENTIFICATION</scope>
    <source>
        <tissue evidence="2">Leaf</tissue>
    </source>
</reference>
<name>A0ABM0X5H6_CAMSA</name>
<keyword evidence="1" id="KW-1185">Reference proteome</keyword>
<sequence length="151" mass="16994">MSDEQPLIFFDFKLDRYGNTRLDVNMVTSRTLESVALSRLVLSANHSSRAKAKDFALNSTFVYPMLNGYIWIGHDIIRSDYPRLKKAFAEINQDPPVPKDIIDISHFLMSKTKLAGLAKMIGLGNPSRELHACDVNIRVLSSALNASCQYM</sequence>
<protein>
    <submittedName>
        <fullName evidence="2">Protein NEN2-like</fullName>
    </submittedName>
</protein>
<dbReference type="SUPFAM" id="SSF53098">
    <property type="entry name" value="Ribonuclease H-like"/>
    <property type="match status" value="1"/>
</dbReference>
<dbReference type="GeneID" id="104759847"/>
<gene>
    <name evidence="2" type="primary">LOC104759847</name>
</gene>
<organism evidence="1 2">
    <name type="scientific">Camelina sativa</name>
    <name type="common">False flax</name>
    <name type="synonym">Myagrum sativum</name>
    <dbReference type="NCBI Taxonomy" id="90675"/>
    <lineage>
        <taxon>Eukaryota</taxon>
        <taxon>Viridiplantae</taxon>
        <taxon>Streptophyta</taxon>
        <taxon>Embryophyta</taxon>
        <taxon>Tracheophyta</taxon>
        <taxon>Spermatophyta</taxon>
        <taxon>Magnoliopsida</taxon>
        <taxon>eudicotyledons</taxon>
        <taxon>Gunneridae</taxon>
        <taxon>Pentapetalae</taxon>
        <taxon>rosids</taxon>
        <taxon>malvids</taxon>
        <taxon>Brassicales</taxon>
        <taxon>Brassicaceae</taxon>
        <taxon>Camelineae</taxon>
        <taxon>Camelina</taxon>
    </lineage>
</organism>
<proteinExistence type="predicted"/>
<accession>A0ABM0X5H6</accession>
<dbReference type="RefSeq" id="XP_010481028.1">
    <property type="nucleotide sequence ID" value="XM_010482726.1"/>
</dbReference>
<reference evidence="1" key="1">
    <citation type="journal article" date="2014" name="Nat. Commun.">
        <title>The emerging biofuel crop Camelina sativa retains a highly undifferentiated hexaploid genome structure.</title>
        <authorList>
            <person name="Kagale S."/>
            <person name="Koh C."/>
            <person name="Nixon J."/>
            <person name="Bollina V."/>
            <person name="Clarke W.E."/>
            <person name="Tuteja R."/>
            <person name="Spillane C."/>
            <person name="Robinson S.J."/>
            <person name="Links M.G."/>
            <person name="Clarke C."/>
            <person name="Higgins E.E."/>
            <person name="Huebert T."/>
            <person name="Sharpe A.G."/>
            <person name="Parkin I.A."/>
        </authorList>
    </citation>
    <scope>NUCLEOTIDE SEQUENCE [LARGE SCALE GENOMIC DNA]</scope>
    <source>
        <strain evidence="1">cv. DH55</strain>
    </source>
</reference>
<evidence type="ECO:0000313" key="1">
    <source>
        <dbReference type="Proteomes" id="UP000694864"/>
    </source>
</evidence>